<dbReference type="FunFam" id="3.40.50.300:FF:000056">
    <property type="entry name" value="Cell division ATP-binding protein FtsE"/>
    <property type="match status" value="1"/>
</dbReference>
<reference evidence="7" key="2">
    <citation type="submission" date="2021-04" db="EMBL/GenBank/DDBJ databases">
        <authorList>
            <person name="Gilroy R."/>
        </authorList>
    </citation>
    <scope>NUCLEOTIDE SEQUENCE</scope>
    <source>
        <strain evidence="7">CHK130-7132</strain>
    </source>
</reference>
<gene>
    <name evidence="7" type="ORF">H9932_13650</name>
</gene>
<evidence type="ECO:0000313" key="8">
    <source>
        <dbReference type="Proteomes" id="UP000823854"/>
    </source>
</evidence>
<sequence length="243" mass="26953">MIEFRQVSKTFMQGRATVTALDRIDLTIAENEMVGIVGESGSGKSTLLRLINHLEAPTSGTVLVAGEDLDALPARTQRARRRDIGMVFQQFNLLANSPVLENVALPLRLQGRRGRDRALQMLEFVRMADHRDKHPARLSGGEKQRVAIARALVTRPRILLCDEPTSALDSGHTEEVMDVLRKVRREFSTTIVLVSHELETVKSSCDRAVVLEEGRIAAHTDVTPPPPRERSGSYAQRAAEFLA</sequence>
<dbReference type="InterPro" id="IPR015854">
    <property type="entry name" value="ABC_transpr_LolD-like"/>
</dbReference>
<dbReference type="InterPro" id="IPR003593">
    <property type="entry name" value="AAA+_ATPase"/>
</dbReference>
<dbReference type="SUPFAM" id="SSF52540">
    <property type="entry name" value="P-loop containing nucleoside triphosphate hydrolases"/>
    <property type="match status" value="1"/>
</dbReference>
<dbReference type="GO" id="GO:0005886">
    <property type="term" value="C:plasma membrane"/>
    <property type="evidence" value="ECO:0007669"/>
    <property type="project" value="TreeGrafter"/>
</dbReference>
<dbReference type="PROSITE" id="PS00211">
    <property type="entry name" value="ABC_TRANSPORTER_1"/>
    <property type="match status" value="1"/>
</dbReference>
<feature type="domain" description="ABC transporter" evidence="6">
    <location>
        <begin position="2"/>
        <end position="238"/>
    </location>
</feature>
<dbReference type="PANTHER" id="PTHR24220">
    <property type="entry name" value="IMPORT ATP-BINDING PROTEIN"/>
    <property type="match status" value="1"/>
</dbReference>
<evidence type="ECO:0000256" key="1">
    <source>
        <dbReference type="ARBA" id="ARBA00005417"/>
    </source>
</evidence>
<dbReference type="InterPro" id="IPR027417">
    <property type="entry name" value="P-loop_NTPase"/>
</dbReference>
<evidence type="ECO:0000313" key="7">
    <source>
        <dbReference type="EMBL" id="HJC70703.1"/>
    </source>
</evidence>
<dbReference type="AlphaFoldDB" id="A0A9D2Q2H6"/>
<dbReference type="PROSITE" id="PS50893">
    <property type="entry name" value="ABC_TRANSPORTER_2"/>
    <property type="match status" value="1"/>
</dbReference>
<dbReference type="GO" id="GO:0016887">
    <property type="term" value="F:ATP hydrolysis activity"/>
    <property type="evidence" value="ECO:0007669"/>
    <property type="project" value="InterPro"/>
</dbReference>
<keyword evidence="3 7" id="KW-0067">ATP-binding</keyword>
<organism evidence="7 8">
    <name type="scientific">Candidatus Brachybacterium intestinipullorum</name>
    <dbReference type="NCBI Taxonomy" id="2838512"/>
    <lineage>
        <taxon>Bacteria</taxon>
        <taxon>Bacillati</taxon>
        <taxon>Actinomycetota</taxon>
        <taxon>Actinomycetes</taxon>
        <taxon>Micrococcales</taxon>
        <taxon>Dermabacteraceae</taxon>
        <taxon>Brachybacterium</taxon>
    </lineage>
</organism>
<comment type="function">
    <text evidence="4">Part of the ABC transporter FtsEX involved in cellular division. Has ATPase activity.</text>
</comment>
<evidence type="ECO:0000256" key="5">
    <source>
        <dbReference type="ARBA" id="ARBA00063837"/>
    </source>
</evidence>
<protein>
    <submittedName>
        <fullName evidence="7">ATP-binding cassette domain-containing protein</fullName>
    </submittedName>
</protein>
<comment type="subunit">
    <text evidence="5">Homodimer. Forms a membrane-associated complex with FtsX.</text>
</comment>
<evidence type="ECO:0000256" key="2">
    <source>
        <dbReference type="ARBA" id="ARBA00022741"/>
    </source>
</evidence>
<dbReference type="Gene3D" id="3.40.50.300">
    <property type="entry name" value="P-loop containing nucleotide triphosphate hydrolases"/>
    <property type="match status" value="1"/>
</dbReference>
<dbReference type="Pfam" id="PF00005">
    <property type="entry name" value="ABC_tran"/>
    <property type="match status" value="1"/>
</dbReference>
<evidence type="ECO:0000259" key="6">
    <source>
        <dbReference type="PROSITE" id="PS50893"/>
    </source>
</evidence>
<dbReference type="InterPro" id="IPR003439">
    <property type="entry name" value="ABC_transporter-like_ATP-bd"/>
</dbReference>
<dbReference type="InterPro" id="IPR017871">
    <property type="entry name" value="ABC_transporter-like_CS"/>
</dbReference>
<dbReference type="SMART" id="SM00382">
    <property type="entry name" value="AAA"/>
    <property type="match status" value="1"/>
</dbReference>
<dbReference type="GO" id="GO:0022857">
    <property type="term" value="F:transmembrane transporter activity"/>
    <property type="evidence" value="ECO:0007669"/>
    <property type="project" value="TreeGrafter"/>
</dbReference>
<accession>A0A9D2Q2H6</accession>
<reference evidence="7" key="1">
    <citation type="journal article" date="2021" name="PeerJ">
        <title>Extensive microbial diversity within the chicken gut microbiome revealed by metagenomics and culture.</title>
        <authorList>
            <person name="Gilroy R."/>
            <person name="Ravi A."/>
            <person name="Getino M."/>
            <person name="Pursley I."/>
            <person name="Horton D.L."/>
            <person name="Alikhan N.F."/>
            <person name="Baker D."/>
            <person name="Gharbi K."/>
            <person name="Hall N."/>
            <person name="Watson M."/>
            <person name="Adriaenssens E.M."/>
            <person name="Foster-Nyarko E."/>
            <person name="Jarju S."/>
            <person name="Secka A."/>
            <person name="Antonio M."/>
            <person name="Oren A."/>
            <person name="Chaudhuri R.R."/>
            <person name="La Ragione R."/>
            <person name="Hildebrand F."/>
            <person name="Pallen M.J."/>
        </authorList>
    </citation>
    <scope>NUCLEOTIDE SEQUENCE</scope>
    <source>
        <strain evidence="7">CHK130-7132</strain>
    </source>
</reference>
<name>A0A9D2Q2H6_9MICO</name>
<evidence type="ECO:0000256" key="3">
    <source>
        <dbReference type="ARBA" id="ARBA00022840"/>
    </source>
</evidence>
<comment type="similarity">
    <text evidence="1">Belongs to the ABC transporter superfamily.</text>
</comment>
<dbReference type="EMBL" id="DWWC01000288">
    <property type="protein sequence ID" value="HJC70703.1"/>
    <property type="molecule type" value="Genomic_DNA"/>
</dbReference>
<keyword evidence="2" id="KW-0547">Nucleotide-binding</keyword>
<proteinExistence type="inferred from homology"/>
<dbReference type="GO" id="GO:0005524">
    <property type="term" value="F:ATP binding"/>
    <property type="evidence" value="ECO:0007669"/>
    <property type="project" value="UniProtKB-KW"/>
</dbReference>
<comment type="caution">
    <text evidence="7">The sequence shown here is derived from an EMBL/GenBank/DDBJ whole genome shotgun (WGS) entry which is preliminary data.</text>
</comment>
<evidence type="ECO:0000256" key="4">
    <source>
        <dbReference type="ARBA" id="ARBA00054718"/>
    </source>
</evidence>
<dbReference type="Proteomes" id="UP000823854">
    <property type="component" value="Unassembled WGS sequence"/>
</dbReference>